<proteinExistence type="predicted"/>
<dbReference type="AlphaFoldDB" id="A0A1B6FQD6"/>
<reference evidence="2" key="1">
    <citation type="submission" date="2015-11" db="EMBL/GenBank/DDBJ databases">
        <title>De novo transcriptome assembly of four potential Pierce s Disease insect vectors from Arizona vineyards.</title>
        <authorList>
            <person name="Tassone E.E."/>
        </authorList>
    </citation>
    <scope>NUCLEOTIDE SEQUENCE</scope>
</reference>
<gene>
    <name evidence="2" type="ORF">g.18914</name>
</gene>
<evidence type="ECO:0000256" key="1">
    <source>
        <dbReference type="SAM" id="MobiDB-lite"/>
    </source>
</evidence>
<organism evidence="2">
    <name type="scientific">Cuerna arida</name>
    <dbReference type="NCBI Taxonomy" id="1464854"/>
    <lineage>
        <taxon>Eukaryota</taxon>
        <taxon>Metazoa</taxon>
        <taxon>Ecdysozoa</taxon>
        <taxon>Arthropoda</taxon>
        <taxon>Hexapoda</taxon>
        <taxon>Insecta</taxon>
        <taxon>Pterygota</taxon>
        <taxon>Neoptera</taxon>
        <taxon>Paraneoptera</taxon>
        <taxon>Hemiptera</taxon>
        <taxon>Auchenorrhyncha</taxon>
        <taxon>Membracoidea</taxon>
        <taxon>Cicadellidae</taxon>
        <taxon>Cicadellinae</taxon>
        <taxon>Proconiini</taxon>
        <taxon>Cuerna</taxon>
    </lineage>
</organism>
<evidence type="ECO:0000313" key="2">
    <source>
        <dbReference type="EMBL" id="JAS52422.1"/>
    </source>
</evidence>
<feature type="compositionally biased region" description="Polar residues" evidence="1">
    <location>
        <begin position="184"/>
        <end position="193"/>
    </location>
</feature>
<feature type="compositionally biased region" description="Acidic residues" evidence="1">
    <location>
        <begin position="146"/>
        <end position="156"/>
    </location>
</feature>
<dbReference type="EMBL" id="GECZ01017347">
    <property type="protein sequence ID" value="JAS52422.1"/>
    <property type="molecule type" value="Transcribed_RNA"/>
</dbReference>
<sequence>MKLNNNSNKSTSNVCKEDVLMCIFKEVPDFVTDEGEDGGAEGWVGGSHQEVLVGRMKHSTDVGASSSTHPKENDSTDRIFRKMRKVDEIRHSSEELLLWSSLYPSQEAVLGSAKKSHKSHKKADLHEDCRKVVKAILSSDSVKSEEETEEEKEDINDGNNFEGSGQIGGSTETMKSEDEEGFARNSSLSTATDCVSAEDSQEAVINKSQVMKLLNEAHTSILESSILLTTHKLNKKVKKTREDNLEKDTPSDSDVLFDQIQAEEETSEGTSKLCLVLGKLVTKYLKVK</sequence>
<name>A0A1B6FQD6_9HEMI</name>
<accession>A0A1B6FQD6</accession>
<feature type="compositionally biased region" description="Polar residues" evidence="1">
    <location>
        <begin position="157"/>
        <end position="173"/>
    </location>
</feature>
<protein>
    <submittedName>
        <fullName evidence="2">Uncharacterized protein</fullName>
    </submittedName>
</protein>
<feature type="region of interest" description="Disordered" evidence="1">
    <location>
        <begin position="140"/>
        <end position="194"/>
    </location>
</feature>